<name>A0A248JLF0_9PROT</name>
<keyword evidence="1 4" id="KW-0808">Transferase</keyword>
<evidence type="ECO:0000256" key="2">
    <source>
        <dbReference type="ARBA" id="ARBA00023315"/>
    </source>
</evidence>
<sequence>MTGAHQPAAPSAQITVEVVERIRPGDMDDLCDAADLAIRDGGGFGWVTPPAREAMERYWKGVMVVPERTLLVGRLDGVIAGSAQLVRPTRNNEAQSFACTLTTSFVAPWGRGHGLARALTVAVEEEARKAGFRILNLDVRATQGAAIALYRALGYIEWGHHPHYARVDGRDIPGLFFYKDLTESSRQEDRPQDIKRD</sequence>
<evidence type="ECO:0000256" key="1">
    <source>
        <dbReference type="ARBA" id="ARBA00022679"/>
    </source>
</evidence>
<dbReference type="CDD" id="cd04301">
    <property type="entry name" value="NAT_SF"/>
    <property type="match status" value="1"/>
</dbReference>
<dbReference type="PROSITE" id="PS51186">
    <property type="entry name" value="GNAT"/>
    <property type="match status" value="1"/>
</dbReference>
<dbReference type="RefSeq" id="WP_088870494.1">
    <property type="nucleotide sequence ID" value="NZ_CP022110.1"/>
</dbReference>
<accession>A0A248JLF0</accession>
<dbReference type="Proteomes" id="UP000197153">
    <property type="component" value="Chromosome 1"/>
</dbReference>
<evidence type="ECO:0000259" key="3">
    <source>
        <dbReference type="PROSITE" id="PS51186"/>
    </source>
</evidence>
<dbReference type="GO" id="GO:0016747">
    <property type="term" value="F:acyltransferase activity, transferring groups other than amino-acyl groups"/>
    <property type="evidence" value="ECO:0007669"/>
    <property type="project" value="InterPro"/>
</dbReference>
<proteinExistence type="predicted"/>
<reference evidence="4 5" key="1">
    <citation type="submission" date="2017-06" db="EMBL/GenBank/DDBJ databases">
        <title>Complete genome sequence of Nitrospirillum amazonense strain CBAmC, an endophytic nitrogen-fixing and plant growth-promoting bacterium, isolated from sugarcane.</title>
        <authorList>
            <person name="Schwab S."/>
            <person name="dos Santos Teixeira K.R."/>
            <person name="Simoes Araujo J.L."/>
            <person name="Soares Vidal M."/>
            <person name="Borges de Freitas H.R."/>
            <person name="Rivello Crivelaro A.L."/>
            <person name="Bueno de Camargo Nunes A."/>
            <person name="dos Santos C.M."/>
            <person name="Palmeira da Silva Rosa D."/>
            <person name="da Silva Padilha D."/>
            <person name="da Silva E."/>
            <person name="Araujo Terra L."/>
            <person name="Soares Mendes V."/>
            <person name="Farinelli L."/>
            <person name="Magalhaes Cruz L."/>
            <person name="Baldani J.I."/>
        </authorList>
    </citation>
    <scope>NUCLEOTIDE SEQUENCE [LARGE SCALE GENOMIC DNA]</scope>
    <source>
        <strain evidence="4 5">CBAmC</strain>
    </source>
</reference>
<feature type="domain" description="N-acetyltransferase" evidence="3">
    <location>
        <begin position="20"/>
        <end position="182"/>
    </location>
</feature>
<dbReference type="PANTHER" id="PTHR43877:SF2">
    <property type="entry name" value="AMINOALKYLPHOSPHONATE N-ACETYLTRANSFERASE-RELATED"/>
    <property type="match status" value="1"/>
</dbReference>
<protein>
    <submittedName>
        <fullName evidence="4">GNAT family N-acetyltransferase</fullName>
    </submittedName>
</protein>
<keyword evidence="2" id="KW-0012">Acyltransferase</keyword>
<dbReference type="EMBL" id="CP022110">
    <property type="protein sequence ID" value="ASG19489.1"/>
    <property type="molecule type" value="Genomic_DNA"/>
</dbReference>
<dbReference type="Gene3D" id="3.40.630.30">
    <property type="match status" value="1"/>
</dbReference>
<gene>
    <name evidence="4" type="ORF">Y958_00610</name>
</gene>
<dbReference type="InterPro" id="IPR050832">
    <property type="entry name" value="Bact_Acetyltransf"/>
</dbReference>
<dbReference type="PANTHER" id="PTHR43877">
    <property type="entry name" value="AMINOALKYLPHOSPHONATE N-ACETYLTRANSFERASE-RELATED-RELATED"/>
    <property type="match status" value="1"/>
</dbReference>
<evidence type="ECO:0000313" key="4">
    <source>
        <dbReference type="EMBL" id="ASG19489.1"/>
    </source>
</evidence>
<keyword evidence="5" id="KW-1185">Reference proteome</keyword>
<dbReference type="InterPro" id="IPR000182">
    <property type="entry name" value="GNAT_dom"/>
</dbReference>
<dbReference type="SUPFAM" id="SSF55729">
    <property type="entry name" value="Acyl-CoA N-acyltransferases (Nat)"/>
    <property type="match status" value="1"/>
</dbReference>
<evidence type="ECO:0000313" key="5">
    <source>
        <dbReference type="Proteomes" id="UP000197153"/>
    </source>
</evidence>
<dbReference type="Pfam" id="PF00583">
    <property type="entry name" value="Acetyltransf_1"/>
    <property type="match status" value="1"/>
</dbReference>
<dbReference type="AlphaFoldDB" id="A0A248JLF0"/>
<dbReference type="InterPro" id="IPR016181">
    <property type="entry name" value="Acyl_CoA_acyltransferase"/>
</dbReference>
<dbReference type="KEGG" id="nao:Y958_00610"/>
<organism evidence="4 5">
    <name type="scientific">Nitrospirillum viridazoti CBAmc</name>
    <dbReference type="NCBI Taxonomy" id="1441467"/>
    <lineage>
        <taxon>Bacteria</taxon>
        <taxon>Pseudomonadati</taxon>
        <taxon>Pseudomonadota</taxon>
        <taxon>Alphaproteobacteria</taxon>
        <taxon>Rhodospirillales</taxon>
        <taxon>Azospirillaceae</taxon>
        <taxon>Nitrospirillum</taxon>
        <taxon>Nitrospirillum viridazoti</taxon>
    </lineage>
</organism>